<feature type="compositionally biased region" description="Basic and acidic residues" evidence="1">
    <location>
        <begin position="208"/>
        <end position="223"/>
    </location>
</feature>
<feature type="compositionally biased region" description="Polar residues" evidence="1">
    <location>
        <begin position="396"/>
        <end position="408"/>
    </location>
</feature>
<feature type="region of interest" description="Disordered" evidence="1">
    <location>
        <begin position="1387"/>
        <end position="1412"/>
    </location>
</feature>
<feature type="compositionally biased region" description="Basic and acidic residues" evidence="1">
    <location>
        <begin position="923"/>
        <end position="936"/>
    </location>
</feature>
<feature type="region of interest" description="Disordered" evidence="1">
    <location>
        <begin position="978"/>
        <end position="1030"/>
    </location>
</feature>
<evidence type="ECO:0000313" key="3">
    <source>
        <dbReference type="Proteomes" id="UP000324222"/>
    </source>
</evidence>
<feature type="compositionally biased region" description="Polar residues" evidence="1">
    <location>
        <begin position="123"/>
        <end position="132"/>
    </location>
</feature>
<feature type="compositionally biased region" description="Basic and acidic residues" evidence="1">
    <location>
        <begin position="1054"/>
        <end position="1063"/>
    </location>
</feature>
<feature type="compositionally biased region" description="Basic and acidic residues" evidence="1">
    <location>
        <begin position="524"/>
        <end position="533"/>
    </location>
</feature>
<comment type="caution">
    <text evidence="2">The sequence shown here is derived from an EMBL/GenBank/DDBJ whole genome shotgun (WGS) entry which is preliminary data.</text>
</comment>
<feature type="region of interest" description="Disordered" evidence="1">
    <location>
        <begin position="1429"/>
        <end position="1580"/>
    </location>
</feature>
<feature type="region of interest" description="Disordered" evidence="1">
    <location>
        <begin position="1333"/>
        <end position="1363"/>
    </location>
</feature>
<feature type="compositionally biased region" description="Polar residues" evidence="1">
    <location>
        <begin position="79"/>
        <end position="101"/>
    </location>
</feature>
<feature type="compositionally biased region" description="Basic and acidic residues" evidence="1">
    <location>
        <begin position="377"/>
        <end position="395"/>
    </location>
</feature>
<feature type="region of interest" description="Disordered" evidence="1">
    <location>
        <begin position="705"/>
        <end position="951"/>
    </location>
</feature>
<feature type="compositionally biased region" description="Polar residues" evidence="1">
    <location>
        <begin position="289"/>
        <end position="298"/>
    </location>
</feature>
<feature type="region of interest" description="Disordered" evidence="1">
    <location>
        <begin position="17"/>
        <end position="37"/>
    </location>
</feature>
<feature type="compositionally biased region" description="Basic and acidic residues" evidence="1">
    <location>
        <begin position="1336"/>
        <end position="1363"/>
    </location>
</feature>
<feature type="compositionally biased region" description="Low complexity" evidence="1">
    <location>
        <begin position="831"/>
        <end position="841"/>
    </location>
</feature>
<feature type="region of interest" description="Disordered" evidence="1">
    <location>
        <begin position="477"/>
        <end position="664"/>
    </location>
</feature>
<reference evidence="2 3" key="1">
    <citation type="submission" date="2019-05" db="EMBL/GenBank/DDBJ databases">
        <title>Another draft genome of Portunus trituberculatus and its Hox gene families provides insights of decapod evolution.</title>
        <authorList>
            <person name="Jeong J.-H."/>
            <person name="Song I."/>
            <person name="Kim S."/>
            <person name="Choi T."/>
            <person name="Kim D."/>
            <person name="Ryu S."/>
            <person name="Kim W."/>
        </authorList>
    </citation>
    <scope>NUCLEOTIDE SEQUENCE [LARGE SCALE GENOMIC DNA]</scope>
    <source>
        <tissue evidence="2">Muscle</tissue>
    </source>
</reference>
<dbReference type="PANTHER" id="PTHR48134:SF2">
    <property type="entry name" value="OS04G0609100 PROTEIN"/>
    <property type="match status" value="1"/>
</dbReference>
<proteinExistence type="predicted"/>
<feature type="region of interest" description="Disordered" evidence="1">
    <location>
        <begin position="1042"/>
        <end position="1146"/>
    </location>
</feature>
<feature type="compositionally biased region" description="Basic and acidic residues" evidence="1">
    <location>
        <begin position="559"/>
        <end position="569"/>
    </location>
</feature>
<protein>
    <submittedName>
        <fullName evidence="2">Reticulocyte-binding protein 2 a</fullName>
    </submittedName>
</protein>
<feature type="compositionally biased region" description="Polar residues" evidence="1">
    <location>
        <begin position="1274"/>
        <end position="1286"/>
    </location>
</feature>
<feature type="region of interest" description="Disordered" evidence="1">
    <location>
        <begin position="1610"/>
        <end position="1636"/>
    </location>
</feature>
<feature type="compositionally biased region" description="Basic and acidic residues" evidence="1">
    <location>
        <begin position="179"/>
        <end position="189"/>
    </location>
</feature>
<feature type="compositionally biased region" description="Acidic residues" evidence="1">
    <location>
        <begin position="1115"/>
        <end position="1125"/>
    </location>
</feature>
<gene>
    <name evidence="2" type="ORF">E2C01_048170</name>
</gene>
<name>A0A5B7G2F9_PORTR</name>
<dbReference type="OrthoDB" id="6367569at2759"/>
<dbReference type="EMBL" id="VSRR010012224">
    <property type="protein sequence ID" value="MPC54260.1"/>
    <property type="molecule type" value="Genomic_DNA"/>
</dbReference>
<dbReference type="PANTHER" id="PTHR48134">
    <property type="entry name" value="GLYCOPROTEIN 96-92-RELATED-RELATED"/>
    <property type="match status" value="1"/>
</dbReference>
<feature type="compositionally biased region" description="Basic and acidic residues" evidence="1">
    <location>
        <begin position="1251"/>
        <end position="1267"/>
    </location>
</feature>
<keyword evidence="3" id="KW-1185">Reference proteome</keyword>
<feature type="region of interest" description="Disordered" evidence="1">
    <location>
        <begin position="1238"/>
        <end position="1314"/>
    </location>
</feature>
<dbReference type="Proteomes" id="UP000324222">
    <property type="component" value="Unassembled WGS sequence"/>
</dbReference>
<feature type="compositionally biased region" description="Basic and acidic residues" evidence="1">
    <location>
        <begin position="705"/>
        <end position="828"/>
    </location>
</feature>
<feature type="compositionally biased region" description="Basic and acidic residues" evidence="1">
    <location>
        <begin position="1610"/>
        <end position="1624"/>
    </location>
</feature>
<feature type="compositionally biased region" description="Acidic residues" evidence="1">
    <location>
        <begin position="1515"/>
        <end position="1526"/>
    </location>
</feature>
<organism evidence="2 3">
    <name type="scientific">Portunus trituberculatus</name>
    <name type="common">Swimming crab</name>
    <name type="synonym">Neptunus trituberculatus</name>
    <dbReference type="NCBI Taxonomy" id="210409"/>
    <lineage>
        <taxon>Eukaryota</taxon>
        <taxon>Metazoa</taxon>
        <taxon>Ecdysozoa</taxon>
        <taxon>Arthropoda</taxon>
        <taxon>Crustacea</taxon>
        <taxon>Multicrustacea</taxon>
        <taxon>Malacostraca</taxon>
        <taxon>Eumalacostraca</taxon>
        <taxon>Eucarida</taxon>
        <taxon>Decapoda</taxon>
        <taxon>Pleocyemata</taxon>
        <taxon>Brachyura</taxon>
        <taxon>Eubrachyura</taxon>
        <taxon>Portunoidea</taxon>
        <taxon>Portunidae</taxon>
        <taxon>Portuninae</taxon>
        <taxon>Portunus</taxon>
    </lineage>
</organism>
<evidence type="ECO:0000313" key="2">
    <source>
        <dbReference type="EMBL" id="MPC54260.1"/>
    </source>
</evidence>
<feature type="compositionally biased region" description="Basic and acidic residues" evidence="1">
    <location>
        <begin position="599"/>
        <end position="664"/>
    </location>
</feature>
<feature type="region of interest" description="Disordered" evidence="1">
    <location>
        <begin position="73"/>
        <end position="253"/>
    </location>
</feature>
<feature type="compositionally biased region" description="Basic and acidic residues" evidence="1">
    <location>
        <begin position="863"/>
        <end position="882"/>
    </location>
</feature>
<feature type="compositionally biased region" description="Polar residues" evidence="1">
    <location>
        <begin position="500"/>
        <end position="514"/>
    </location>
</feature>
<feature type="compositionally biased region" description="Basic residues" evidence="1">
    <location>
        <begin position="157"/>
        <end position="168"/>
    </location>
</feature>
<feature type="region of interest" description="Disordered" evidence="1">
    <location>
        <begin position="289"/>
        <end position="426"/>
    </location>
</feature>
<sequence>MSAASLVSYVIGKLKSDEAAPGDMSGSGGSPPTPQLTTVWRTKSIPYDIPDTSHPFRNEGSLLKLLRTKSMPLLGREGSSPQRLQLAPQQAHATARSQSPSPVRHPRNRVESIRNMSGHFSDASESTVASVNTPPPTPRSPSPTGLRSRSASDGHLWQRRKKQVRRHTDKVTVTLPSVKDLRGKFDEKPAASPTDKQPPANPAPVNDHALREGGTGDEREGRRVTRHYSMLRPHLKSPERRQPPRQAVTPDNVRKILEKFEISPQIEGEESEVFSRSDSQELRIKSCSEVTLKTSDLEVQQEDQTRRRTSLQGRQKMKNHRRSKSEPDPSAVLRHHAQTSPPSVRKLKLLFEREALAGGGNDFTKSAAPEPNTYLEQLKEKTPEPPQVRESRENTAGETQAEESSAADQQLLGVEDATGQMQHHKTPPIVEVLAAGTPSVRSLRQRFEEGSSAQSLLKIAEEEVASRPRRAIVHQLKTPFEESLRQKSRSVSPEKESRHSLTSFSSASVKNLTRQFEALSPEILHQEEQDSMGHEPMLPSSPPPTDPHRKLQMLPLDSVAREAQHDTKPADTLAVQVLVDSSSRRRSLMSSSESSSDDEERKEKSRRQEMERQRERKQAENEKERQRTEQEQKWLQKAKEKEEKERKTLEILEKEREAKRKLEEERRIREREEQERLVREEEKRKLLEEKKKEKEKLELEIRKREREERERKEREREEEERKEREKAQEEKKEREKLEREMKEKTEMERRERERMEREKAKEEEEKRKKREREEAERLRLLHEKQEEEKRKEEARRKRIELIRRLSGEEVPKAVGRDEARENDKKAGDKPSVSSSSTTTTTHQGEASSEPRVEQLIDQFTNLRDFDLEGEARRGDAHHKLDGGDLEDEDADGRRHSDVAALVNKFRKLNARRGSSSSSESDGEDGKPRSKSVKEEAPIPTIPARSSGPGKVRTLREDEMRFFESAGGGTEPFLRTQSLRVKKSEQSHFTQPRFGSLRGSKSNKSRVAVLSASSTTTAALPRNCRRLNSDELQFFTGEVTNIYRNRATKSRGRARKTDRVDGRPPRASRGGALPDTEEFFRIAGRAEQGGEPNGRPANSENESDSEPSVLRTGDDVITDSESDIYELDINLRSDADTEDPSDTEDRSDLDQTLSLFVHSIQGELLPPVATEGCGEAQTRCYVVFSPETHPWSSEDEDEDDTLESPLVSPTLTENVLTPILKENGISLAVHQQEGLLSDAPKAAVLTTPTGDTKTEQTSNRRSEGEDNTLHPPRQHYTTGKDANSSQRLDFPQHSGDTKENGDGIDFLGGTKADLRPSEELKGLVLTGLVTGETGEIGSREAGAHLLTPEKRDSSEKKVEKYEEDNVKKMEKNEMSVKVEENHVKMERREEAIVQEKEEEGNMKKVEKKEDVTENKVEKIEVTIQMDKKHITKAEKEEEEEVTVNKTEKQEEKTSAKKMNLQESYPDDLDPEAIAAFLEELDRINSPPRTIPKPSTRRKENKQKHMDEDDTSSVTNSDEDEEDNDMLPEDLRSIEEQIIPSASFQEHLSCPEGPSGSLRYDNGPSSTAKDLIDIGAPSQDSTASLRTTKDLFIAPPPSGTQEAVTITSCNDTPRKEEKGKVEEEIHASPLPPQCTERQEEEEWKEIRDDSNLGENRTLSLSEDIMTGREFIKFCIFSLWFSLVIYFFSDILS</sequence>
<accession>A0A5B7G2F9</accession>
<feature type="compositionally biased region" description="Basic and acidic residues" evidence="1">
    <location>
        <begin position="1444"/>
        <end position="1453"/>
    </location>
</feature>
<evidence type="ECO:0000256" key="1">
    <source>
        <dbReference type="SAM" id="MobiDB-lite"/>
    </source>
</evidence>